<reference evidence="2" key="1">
    <citation type="submission" date="2016-06" db="UniProtKB">
        <authorList>
            <consortium name="WormBaseParasite"/>
        </authorList>
    </citation>
    <scope>IDENTIFICATION</scope>
</reference>
<organism evidence="2">
    <name type="scientific">Gongylonema pulchrum</name>
    <dbReference type="NCBI Taxonomy" id="637853"/>
    <lineage>
        <taxon>Eukaryota</taxon>
        <taxon>Metazoa</taxon>
        <taxon>Ecdysozoa</taxon>
        <taxon>Nematoda</taxon>
        <taxon>Chromadorea</taxon>
        <taxon>Rhabditida</taxon>
        <taxon>Spirurina</taxon>
        <taxon>Spiruromorpha</taxon>
        <taxon>Spiruroidea</taxon>
        <taxon>Gongylonematidae</taxon>
        <taxon>Gongylonema</taxon>
    </lineage>
</organism>
<evidence type="ECO:0000256" key="1">
    <source>
        <dbReference type="SAM" id="Phobius"/>
    </source>
</evidence>
<sequence length="103" mass="11321">LGLIGLGIGRTMPWSLGIPMIDDNVSNKNLPAFFAGINFVRILGPVCGFLIGSFCSSFYYTLKAPPGLTAKDPTWIGAWWMGYLFIGLILIVPSITLYFFPTR</sequence>
<keyword evidence="1" id="KW-1133">Transmembrane helix</keyword>
<protein>
    <submittedName>
        <fullName evidence="2">Solute carrier organic anion transporter family member</fullName>
    </submittedName>
</protein>
<dbReference type="WBParaSite" id="GPUH_0002035801-mRNA-1">
    <property type="protein sequence ID" value="GPUH_0002035801-mRNA-1"/>
    <property type="gene ID" value="GPUH_0002035801"/>
</dbReference>
<dbReference type="PANTHER" id="PTHR11388">
    <property type="entry name" value="ORGANIC ANION TRANSPORTER"/>
    <property type="match status" value="1"/>
</dbReference>
<feature type="transmembrane region" description="Helical" evidence="1">
    <location>
        <begin position="39"/>
        <end position="60"/>
    </location>
</feature>
<evidence type="ECO:0000313" key="2">
    <source>
        <dbReference type="WBParaSite" id="GPUH_0002035801-mRNA-1"/>
    </source>
</evidence>
<dbReference type="GO" id="GO:0043252">
    <property type="term" value="P:sodium-independent organic anion transport"/>
    <property type="evidence" value="ECO:0007669"/>
    <property type="project" value="TreeGrafter"/>
</dbReference>
<feature type="transmembrane region" description="Helical" evidence="1">
    <location>
        <begin position="80"/>
        <end position="100"/>
    </location>
</feature>
<dbReference type="GO" id="GO:0015347">
    <property type="term" value="F:sodium-independent organic anion transmembrane transporter activity"/>
    <property type="evidence" value="ECO:0007669"/>
    <property type="project" value="TreeGrafter"/>
</dbReference>
<name>A0A183EH92_9BILA</name>
<proteinExistence type="predicted"/>
<keyword evidence="1" id="KW-0812">Transmembrane</keyword>
<dbReference type="Pfam" id="PF03137">
    <property type="entry name" value="OATP"/>
    <property type="match status" value="1"/>
</dbReference>
<dbReference type="InterPro" id="IPR004156">
    <property type="entry name" value="OATP"/>
</dbReference>
<dbReference type="AlphaFoldDB" id="A0A183EH92"/>
<dbReference type="GO" id="GO:0016323">
    <property type="term" value="C:basolateral plasma membrane"/>
    <property type="evidence" value="ECO:0007669"/>
    <property type="project" value="TreeGrafter"/>
</dbReference>
<accession>A0A183EH92</accession>
<keyword evidence="1" id="KW-0472">Membrane</keyword>
<dbReference type="PANTHER" id="PTHR11388:SF76">
    <property type="entry name" value="SOLUTE CARRIER ORGANIC ANION TRANSPORTER FAMILY MEMBER"/>
    <property type="match status" value="1"/>
</dbReference>